<reference evidence="2" key="2">
    <citation type="submission" date="2014-05" db="EMBL/GenBank/DDBJ databases">
        <title>The genome and life-stage specific transcriptomes of Globodera pallida elucidate key aspects of plant parasitism by a cyst nematode.</title>
        <authorList>
            <person name="Cotton J.A."/>
            <person name="Lilley C.J."/>
            <person name="Jones L.M."/>
            <person name="Kikuchi T."/>
            <person name="Reid A.J."/>
            <person name="Thorpe P."/>
            <person name="Tsai I.J."/>
            <person name="Beasley H."/>
            <person name="Blok V."/>
            <person name="Cock P.J.A."/>
            <person name="Van den Akker S.E."/>
            <person name="Holroyd N."/>
            <person name="Hunt M."/>
            <person name="Mantelin S."/>
            <person name="Naghra H."/>
            <person name="Pain A."/>
            <person name="Palomares-Rius J.E."/>
            <person name="Zarowiecki M."/>
            <person name="Berriman M."/>
            <person name="Jones J.T."/>
            <person name="Urwin P.E."/>
        </authorList>
    </citation>
    <scope>NUCLEOTIDE SEQUENCE [LARGE SCALE GENOMIC DNA]</scope>
    <source>
        <strain evidence="2">Lindley</strain>
    </source>
</reference>
<evidence type="ECO:0000313" key="3">
    <source>
        <dbReference type="WBParaSite" id="GPLIN_001328200"/>
    </source>
</evidence>
<keyword evidence="1" id="KW-0732">Signal</keyword>
<sequence>MSGKWMFFMMVGIITFFSLCLNVLAKDYVKNAFEANTDVHAAAALVFKQQMGTVSIIVCGDSFEWTCYCEWNEIVALLTNSQDLEKGQCLLCTWYQDDLLQYDSTGQTQTSRFNWRSIEVNEKHAESTDHDADVDE</sequence>
<name>A0A183CK76_GLOPA</name>
<protein>
    <submittedName>
        <fullName evidence="3">DUF2528 family protein</fullName>
    </submittedName>
</protein>
<evidence type="ECO:0000313" key="2">
    <source>
        <dbReference type="Proteomes" id="UP000050741"/>
    </source>
</evidence>
<reference evidence="3" key="3">
    <citation type="submission" date="2016-06" db="UniProtKB">
        <authorList>
            <consortium name="WormBaseParasite"/>
        </authorList>
    </citation>
    <scope>IDENTIFICATION</scope>
</reference>
<proteinExistence type="predicted"/>
<reference evidence="2" key="1">
    <citation type="submission" date="2013-12" db="EMBL/GenBank/DDBJ databases">
        <authorList>
            <person name="Aslett M."/>
        </authorList>
    </citation>
    <scope>NUCLEOTIDE SEQUENCE [LARGE SCALE GENOMIC DNA]</scope>
    <source>
        <strain evidence="2">Lindley</strain>
    </source>
</reference>
<accession>A0A183CK76</accession>
<dbReference type="Proteomes" id="UP000050741">
    <property type="component" value="Unassembled WGS sequence"/>
</dbReference>
<dbReference type="WBParaSite" id="GPLIN_001328200">
    <property type="protein sequence ID" value="GPLIN_001328200"/>
    <property type="gene ID" value="GPLIN_001328200"/>
</dbReference>
<evidence type="ECO:0000256" key="1">
    <source>
        <dbReference type="SAM" id="SignalP"/>
    </source>
</evidence>
<keyword evidence="2" id="KW-1185">Reference proteome</keyword>
<feature type="chain" id="PRO_5008147727" evidence="1">
    <location>
        <begin position="26"/>
        <end position="136"/>
    </location>
</feature>
<feature type="signal peptide" evidence="1">
    <location>
        <begin position="1"/>
        <end position="25"/>
    </location>
</feature>
<dbReference type="AlphaFoldDB" id="A0A183CK76"/>
<organism evidence="2 3">
    <name type="scientific">Globodera pallida</name>
    <name type="common">Potato cyst nematode worm</name>
    <name type="synonym">Heterodera pallida</name>
    <dbReference type="NCBI Taxonomy" id="36090"/>
    <lineage>
        <taxon>Eukaryota</taxon>
        <taxon>Metazoa</taxon>
        <taxon>Ecdysozoa</taxon>
        <taxon>Nematoda</taxon>
        <taxon>Chromadorea</taxon>
        <taxon>Rhabditida</taxon>
        <taxon>Tylenchina</taxon>
        <taxon>Tylenchomorpha</taxon>
        <taxon>Tylenchoidea</taxon>
        <taxon>Heteroderidae</taxon>
        <taxon>Heteroderinae</taxon>
        <taxon>Globodera</taxon>
    </lineage>
</organism>